<reference evidence="8" key="1">
    <citation type="submission" date="2022-01" db="EMBL/GenBank/DDBJ databases">
        <authorList>
            <person name="King R."/>
        </authorList>
    </citation>
    <scope>NUCLEOTIDE SEQUENCE</scope>
</reference>
<feature type="domain" description="C-CAP/cofactor C-like" evidence="7">
    <location>
        <begin position="144"/>
        <end position="309"/>
    </location>
</feature>
<evidence type="ECO:0000256" key="5">
    <source>
        <dbReference type="ARBA" id="ARBA00023186"/>
    </source>
</evidence>
<evidence type="ECO:0000259" key="7">
    <source>
        <dbReference type="PROSITE" id="PS51329"/>
    </source>
</evidence>
<comment type="subcellular location">
    <subcellularLocation>
        <location evidence="1">Cytoplasm</location>
    </subcellularLocation>
</comment>
<name>A0A9P0CDC1_9CUCU</name>
<keyword evidence="9" id="KW-1185">Reference proteome</keyword>
<sequence length="331" mass="38474">MNFNVPIDPSNETTNRLNQLTQREVERQVNLQKKKDNKGLLVADNEKLEFFESLFAEKRLYIEHLIDLSKGIPVKDLPDHFNQILKDIGTLQKYVAASNIFIRNYDVERCQNILQDLTVKSKQLEDELLPKKKFSFKNRVKQKPQTSQQTPKGNDVVDFKVKIEPEKLTNGFFNRCNESLTLKGDDLLKKDITLEKLESCIIFLKGMPSTLHLNQLKNCKVFTGPVTTSIFAEHCENCTLVIACQQLRLHNSKRTDIYLFVTSRAIMEDCTEISLAPYNWIYEGITSDFESASFDTAVNNWTSIDDFDWLNQKHSPNWKEIEEKDRVQSWN</sequence>
<keyword evidence="4" id="KW-0007">Acetylation</keyword>
<evidence type="ECO:0000313" key="9">
    <source>
        <dbReference type="Proteomes" id="UP001153636"/>
    </source>
</evidence>
<dbReference type="InterPro" id="IPR038397">
    <property type="entry name" value="TBCC_N_sf"/>
</dbReference>
<dbReference type="AlphaFoldDB" id="A0A9P0CDC1"/>
<dbReference type="InterPro" id="IPR017901">
    <property type="entry name" value="C-CAP_CF_C-like"/>
</dbReference>
<evidence type="ECO:0000256" key="4">
    <source>
        <dbReference type="ARBA" id="ARBA00022990"/>
    </source>
</evidence>
<gene>
    <name evidence="8" type="ORF">PSYICH_LOCUS424</name>
</gene>
<dbReference type="PANTHER" id="PTHR15139:SF0">
    <property type="entry name" value="TUBULIN-SPECIFIC CHAPERONE C"/>
    <property type="match status" value="1"/>
</dbReference>
<organism evidence="8 9">
    <name type="scientific">Psylliodes chrysocephalus</name>
    <dbReference type="NCBI Taxonomy" id="3402493"/>
    <lineage>
        <taxon>Eukaryota</taxon>
        <taxon>Metazoa</taxon>
        <taxon>Ecdysozoa</taxon>
        <taxon>Arthropoda</taxon>
        <taxon>Hexapoda</taxon>
        <taxon>Insecta</taxon>
        <taxon>Pterygota</taxon>
        <taxon>Neoptera</taxon>
        <taxon>Endopterygota</taxon>
        <taxon>Coleoptera</taxon>
        <taxon>Polyphaga</taxon>
        <taxon>Cucujiformia</taxon>
        <taxon>Chrysomeloidea</taxon>
        <taxon>Chrysomelidae</taxon>
        <taxon>Galerucinae</taxon>
        <taxon>Alticini</taxon>
        <taxon>Psylliodes</taxon>
    </lineage>
</organism>
<dbReference type="GO" id="GO:0015631">
    <property type="term" value="F:tubulin binding"/>
    <property type="evidence" value="ECO:0007669"/>
    <property type="project" value="InterPro"/>
</dbReference>
<dbReference type="PROSITE" id="PS51329">
    <property type="entry name" value="C_CAP_COFACTOR_C"/>
    <property type="match status" value="1"/>
</dbReference>
<comment type="subunit">
    <text evidence="6">Supercomplex made of cofactors A to E. Cofactors A and D function by capturing and stabilizing tubulin in a quasi-native conformation. Cofactor E binds to the cofactor D-tubulin complex; interaction with cofactor C then causes the release of tubulin polypeptides that are committed to the native state.</text>
</comment>
<comment type="similarity">
    <text evidence="2">Belongs to the TBCC family.</text>
</comment>
<dbReference type="Proteomes" id="UP001153636">
    <property type="component" value="Chromosome 1"/>
</dbReference>
<dbReference type="InterPro" id="IPR006599">
    <property type="entry name" value="CARP_motif"/>
</dbReference>
<dbReference type="Gene3D" id="1.20.58.1250">
    <property type="entry name" value="Tubulin Binding Cofactor C, N-terminal domain"/>
    <property type="match status" value="1"/>
</dbReference>
<dbReference type="OrthoDB" id="194775at2759"/>
<dbReference type="GO" id="GO:0007021">
    <property type="term" value="P:tubulin complex assembly"/>
    <property type="evidence" value="ECO:0007669"/>
    <property type="project" value="TreeGrafter"/>
</dbReference>
<dbReference type="Pfam" id="PF16752">
    <property type="entry name" value="TBCC_N"/>
    <property type="match status" value="1"/>
</dbReference>
<dbReference type="GO" id="GO:0005737">
    <property type="term" value="C:cytoplasm"/>
    <property type="evidence" value="ECO:0007669"/>
    <property type="project" value="UniProtKB-SubCell"/>
</dbReference>
<dbReference type="PANTHER" id="PTHR15139">
    <property type="entry name" value="TUBULIN FOLDING COFACTOR C"/>
    <property type="match status" value="1"/>
</dbReference>
<accession>A0A9P0CDC1</accession>
<dbReference type="InterPro" id="IPR016098">
    <property type="entry name" value="CAP/MinC_C"/>
</dbReference>
<dbReference type="SMART" id="SM00673">
    <property type="entry name" value="CARP"/>
    <property type="match status" value="2"/>
</dbReference>
<proteinExistence type="inferred from homology"/>
<keyword evidence="5" id="KW-0143">Chaperone</keyword>
<dbReference type="InterPro" id="IPR027684">
    <property type="entry name" value="TBCC"/>
</dbReference>
<evidence type="ECO:0000256" key="6">
    <source>
        <dbReference type="ARBA" id="ARBA00026055"/>
    </source>
</evidence>
<dbReference type="InterPro" id="IPR012945">
    <property type="entry name" value="Tubulin-bd_cofactor_C_dom"/>
</dbReference>
<evidence type="ECO:0000256" key="1">
    <source>
        <dbReference type="ARBA" id="ARBA00004496"/>
    </source>
</evidence>
<keyword evidence="3" id="KW-0963">Cytoplasm</keyword>
<evidence type="ECO:0000256" key="2">
    <source>
        <dbReference type="ARBA" id="ARBA00008848"/>
    </source>
</evidence>
<dbReference type="Pfam" id="PF07986">
    <property type="entry name" value="TBCC"/>
    <property type="match status" value="1"/>
</dbReference>
<dbReference type="InterPro" id="IPR031925">
    <property type="entry name" value="TBCC_N"/>
</dbReference>
<dbReference type="GO" id="GO:0007023">
    <property type="term" value="P:post-chaperonin tubulin folding pathway"/>
    <property type="evidence" value="ECO:0007669"/>
    <property type="project" value="InterPro"/>
</dbReference>
<evidence type="ECO:0000256" key="3">
    <source>
        <dbReference type="ARBA" id="ARBA00022490"/>
    </source>
</evidence>
<protein>
    <recommendedName>
        <fullName evidence="7">C-CAP/cofactor C-like domain-containing protein</fullName>
    </recommendedName>
</protein>
<dbReference type="Gene3D" id="2.160.20.70">
    <property type="match status" value="1"/>
</dbReference>
<dbReference type="EMBL" id="OV651813">
    <property type="protein sequence ID" value="CAH1098663.1"/>
    <property type="molecule type" value="Genomic_DNA"/>
</dbReference>
<evidence type="ECO:0000313" key="8">
    <source>
        <dbReference type="EMBL" id="CAH1098663.1"/>
    </source>
</evidence>